<dbReference type="OrthoDB" id="5420895at2759"/>
<dbReference type="PANTHER" id="PTHR39611:SF2">
    <property type="entry name" value="HYDROXYPROLINE-RICH GLYCOPROTEIN DZ-HRGP"/>
    <property type="match status" value="1"/>
</dbReference>
<dbReference type="EMBL" id="KZ559119">
    <property type="protein sequence ID" value="PLB41755.1"/>
    <property type="molecule type" value="Genomic_DNA"/>
</dbReference>
<evidence type="ECO:0000256" key="1">
    <source>
        <dbReference type="SAM" id="MobiDB-lite"/>
    </source>
</evidence>
<name>A0A2I2FMA3_ASPCN</name>
<feature type="compositionally biased region" description="Gly residues" evidence="1">
    <location>
        <begin position="373"/>
        <end position="383"/>
    </location>
</feature>
<keyword evidence="4" id="KW-1185">Reference proteome</keyword>
<dbReference type="Proteomes" id="UP000234585">
    <property type="component" value="Unassembled WGS sequence"/>
</dbReference>
<dbReference type="GeneID" id="36522958"/>
<dbReference type="AlphaFoldDB" id="A0A2I2FMA3"/>
<evidence type="ECO:0000259" key="2">
    <source>
        <dbReference type="Pfam" id="PF24355"/>
    </source>
</evidence>
<dbReference type="Pfam" id="PF24355">
    <property type="entry name" value="DUF7514"/>
    <property type="match status" value="1"/>
</dbReference>
<feature type="compositionally biased region" description="Low complexity" evidence="1">
    <location>
        <begin position="515"/>
        <end position="528"/>
    </location>
</feature>
<dbReference type="InterPro" id="IPR055936">
    <property type="entry name" value="DUF7514"/>
</dbReference>
<sequence>MSSHDPEGFWGTLINADKSPSPRLEQLCLGIAQVMSTFDEFATTDLTPGRLATFYRKTGGNYDVLFLDTKPSALSFIYQRLGCFHSIQPSADPYTPPSVPALQPNGFVRWQTIQLLLDPEEHSQHLQNAVRQWDIQTPEGRRFPRTIPRHAFPTASDPEMVAWHEEISRRFELDYWKKNLLRSTPPNFKGYTHRFGKRENPVTKPSSPPSPAAPPPPAPAQAPSSQTQPRQQRRKSAADVPLRSTTRRVQSVFFPTPLPRTEEAPPATGHGSRAPSPPFPSSPWTRQPAAPMPPNDPPSDYASSEDSSVPEPRRPPPSARQRSYNRTLSPPRTSHARRHSHEAYFRKPHRDLSPDSPRRRPSYRDAAVYHHTGGSGSGKGGGGRHSDSDGARRARAPRSSYPDDGPSLRARTPPPQASRFATPDASPPSGGVSMSDGVLLSGYPVHPRYVNRSSVNRNVGAAPFVVRRVAPDGDGEVRRHSYCHRGSGSAERARYAQSVGASAGPSARPSRWSTVSPGPGSASVSASGNRGGGGVLPMPMGVEMGMGTGEGEYPSRGWRSSMYER</sequence>
<accession>A0A2I2FMA3</accession>
<protein>
    <recommendedName>
        <fullName evidence="2">DUF7514 domain-containing protein</fullName>
    </recommendedName>
</protein>
<reference evidence="3 4" key="1">
    <citation type="submission" date="2017-12" db="EMBL/GenBank/DDBJ databases">
        <authorList>
            <consortium name="DOE Joint Genome Institute"/>
            <person name="Haridas S."/>
            <person name="Kjaerbolling I."/>
            <person name="Vesth T.C."/>
            <person name="Frisvad J.C."/>
            <person name="Nybo J.L."/>
            <person name="Theobald S."/>
            <person name="Kuo A."/>
            <person name="Bowyer P."/>
            <person name="Matsuda Y."/>
            <person name="Mondo S."/>
            <person name="Lyhne E.K."/>
            <person name="Kogle M.E."/>
            <person name="Clum A."/>
            <person name="Lipzen A."/>
            <person name="Salamov A."/>
            <person name="Ngan C.Y."/>
            <person name="Daum C."/>
            <person name="Chiniquy J."/>
            <person name="Barry K."/>
            <person name="LaButti K."/>
            <person name="Simmons B.A."/>
            <person name="Magnuson J.K."/>
            <person name="Mortensen U.H."/>
            <person name="Larsen T.O."/>
            <person name="Grigoriev I.V."/>
            <person name="Baker S.E."/>
            <person name="Andersen M.R."/>
            <person name="Nordberg H.P."/>
            <person name="Cantor M.N."/>
            <person name="Hua S.X."/>
        </authorList>
    </citation>
    <scope>NUCLEOTIDE SEQUENCE [LARGE SCALE GENOMIC DNA]</scope>
    <source>
        <strain evidence="3 4">CBS 102.13</strain>
    </source>
</reference>
<proteinExistence type="predicted"/>
<dbReference type="PANTHER" id="PTHR39611">
    <property type="entry name" value="HYDROXYPROLINE-RICH GLYCOPROTEIN DZ-HRGP-RELATED"/>
    <property type="match status" value="1"/>
</dbReference>
<dbReference type="RefSeq" id="XP_024675767.1">
    <property type="nucleotide sequence ID" value="XM_024815798.1"/>
</dbReference>
<evidence type="ECO:0000313" key="3">
    <source>
        <dbReference type="EMBL" id="PLB41755.1"/>
    </source>
</evidence>
<feature type="compositionally biased region" description="Pro residues" evidence="1">
    <location>
        <begin position="206"/>
        <end position="220"/>
    </location>
</feature>
<feature type="domain" description="DUF7514" evidence="2">
    <location>
        <begin position="11"/>
        <end position="167"/>
    </location>
</feature>
<feature type="compositionally biased region" description="Low complexity" evidence="1">
    <location>
        <begin position="221"/>
        <end position="230"/>
    </location>
</feature>
<organism evidence="3 4">
    <name type="scientific">Aspergillus candidus</name>
    <dbReference type="NCBI Taxonomy" id="41067"/>
    <lineage>
        <taxon>Eukaryota</taxon>
        <taxon>Fungi</taxon>
        <taxon>Dikarya</taxon>
        <taxon>Ascomycota</taxon>
        <taxon>Pezizomycotina</taxon>
        <taxon>Eurotiomycetes</taxon>
        <taxon>Eurotiomycetidae</taxon>
        <taxon>Eurotiales</taxon>
        <taxon>Aspergillaceae</taxon>
        <taxon>Aspergillus</taxon>
        <taxon>Aspergillus subgen. Circumdati</taxon>
    </lineage>
</organism>
<feature type="region of interest" description="Disordered" evidence="1">
    <location>
        <begin position="498"/>
        <end position="565"/>
    </location>
</feature>
<evidence type="ECO:0000313" key="4">
    <source>
        <dbReference type="Proteomes" id="UP000234585"/>
    </source>
</evidence>
<feature type="compositionally biased region" description="Basic and acidic residues" evidence="1">
    <location>
        <begin position="341"/>
        <end position="358"/>
    </location>
</feature>
<gene>
    <name evidence="3" type="ORF">BDW47DRAFT_122208</name>
</gene>
<feature type="region of interest" description="Disordered" evidence="1">
    <location>
        <begin position="186"/>
        <end position="433"/>
    </location>
</feature>